<proteinExistence type="predicted"/>
<dbReference type="PANTHER" id="PTHR33840">
    <property type="match status" value="1"/>
</dbReference>
<dbReference type="RefSeq" id="WP_305747860.1">
    <property type="nucleotide sequence ID" value="NZ_JAUZEE010000001.1"/>
</dbReference>
<dbReference type="InterPro" id="IPR029058">
    <property type="entry name" value="AB_hydrolase_fold"/>
</dbReference>
<dbReference type="Proteomes" id="UP001235760">
    <property type="component" value="Unassembled WGS sequence"/>
</dbReference>
<dbReference type="EMBL" id="JAUZEE010000001">
    <property type="protein sequence ID" value="MDP4299299.1"/>
    <property type="molecule type" value="Genomic_DNA"/>
</dbReference>
<dbReference type="Pfam" id="PF09994">
    <property type="entry name" value="T6SS_Tle1-like_cat"/>
    <property type="match status" value="1"/>
</dbReference>
<sequence length="391" mass="42530">MPKTLVFCADGTWNGPDDDNAPTAAAAAADPTRAGPDGPDEKERKLDGITNVLKLFQALEGERLGYDDAEAEEQEKVLVVDGVEVQRARYIHGVGDSGGPITTLFGGTFGAGIISRIVRGYTFLSRNHEPGDAIVIVGFSRGAYTARALAGLVAGQGLLRKGLTQPKEAAYQAGAKAWFRYRKNRSQNLDWRARLAESVSHLGAFIRSDGLKDTDFVPVERIRAVAVWDTVGSLGLPDYQGNIRKDRYQFADNQLSEKVEWGLHAVARGERRVDFTPTLWEPTRGQILQMQFPGAHSDVGGGYPAGEESGLSNISLNWMAGELRRLGVRIREDLAELHPGNPLGPAHKPWESPTFRFAGKADRDLDAQGVPRHLAVDERLAALAGKPEPFA</sequence>
<dbReference type="InterPro" id="IPR018712">
    <property type="entry name" value="Tle1-like_cat"/>
</dbReference>
<feature type="domain" description="T6SS Phospholipase effector Tle1-like catalytic" evidence="2">
    <location>
        <begin position="3"/>
        <end position="321"/>
    </location>
</feature>
<dbReference type="PANTHER" id="PTHR33840:SF1">
    <property type="entry name" value="TLE1 PHOSPHOLIPASE DOMAIN-CONTAINING PROTEIN"/>
    <property type="match status" value="1"/>
</dbReference>
<feature type="region of interest" description="Disordered" evidence="1">
    <location>
        <begin position="10"/>
        <end position="44"/>
    </location>
</feature>
<organism evidence="3 4">
    <name type="scientific">Leptothrix discophora</name>
    <dbReference type="NCBI Taxonomy" id="89"/>
    <lineage>
        <taxon>Bacteria</taxon>
        <taxon>Pseudomonadati</taxon>
        <taxon>Pseudomonadota</taxon>
        <taxon>Betaproteobacteria</taxon>
        <taxon>Burkholderiales</taxon>
        <taxon>Sphaerotilaceae</taxon>
        <taxon>Leptothrix</taxon>
    </lineage>
</organism>
<evidence type="ECO:0000313" key="4">
    <source>
        <dbReference type="Proteomes" id="UP001235760"/>
    </source>
</evidence>
<reference evidence="3 4" key="1">
    <citation type="submission" date="2023-08" db="EMBL/GenBank/DDBJ databases">
        <authorList>
            <person name="Roldan D.M."/>
            <person name="Menes R.J."/>
        </authorList>
    </citation>
    <scope>NUCLEOTIDE SEQUENCE [LARGE SCALE GENOMIC DNA]</scope>
    <source>
        <strain evidence="3 4">CCM 2812</strain>
    </source>
</reference>
<comment type="caution">
    <text evidence="3">The sequence shown here is derived from an EMBL/GenBank/DDBJ whole genome shotgun (WGS) entry which is preliminary data.</text>
</comment>
<protein>
    <submittedName>
        <fullName evidence="3">DUF2235 domain-containing protein</fullName>
    </submittedName>
</protein>
<evidence type="ECO:0000259" key="2">
    <source>
        <dbReference type="Pfam" id="PF09994"/>
    </source>
</evidence>
<feature type="compositionally biased region" description="Low complexity" evidence="1">
    <location>
        <begin position="21"/>
        <end position="37"/>
    </location>
</feature>
<gene>
    <name evidence="3" type="ORF">Q8X39_01515</name>
</gene>
<evidence type="ECO:0000313" key="3">
    <source>
        <dbReference type="EMBL" id="MDP4299299.1"/>
    </source>
</evidence>
<accession>A0ABT9FYJ8</accession>
<evidence type="ECO:0000256" key="1">
    <source>
        <dbReference type="SAM" id="MobiDB-lite"/>
    </source>
</evidence>
<keyword evidence="4" id="KW-1185">Reference proteome</keyword>
<name>A0ABT9FYJ8_LEPDI</name>
<dbReference type="SUPFAM" id="SSF53474">
    <property type="entry name" value="alpha/beta-Hydrolases"/>
    <property type="match status" value="1"/>
</dbReference>